<gene>
    <name evidence="6" type="ORF">EYS08_08295</name>
</gene>
<reference evidence="6 7" key="1">
    <citation type="submission" date="2019-02" db="EMBL/GenBank/DDBJ databases">
        <title>Pedobacter kyonggii whole genome sequence analysis.</title>
        <authorList>
            <person name="Dahal R.H."/>
        </authorList>
    </citation>
    <scope>NUCLEOTIDE SEQUENCE [LARGE SCALE GENOMIC DNA]</scope>
    <source>
        <strain evidence="6 7">K-4-11-1</strain>
    </source>
</reference>
<dbReference type="GO" id="GO:0006488">
    <property type="term" value="P:dolichol-linked oligosaccharide biosynthetic process"/>
    <property type="evidence" value="ECO:0007669"/>
    <property type="project" value="InterPro"/>
</dbReference>
<accession>A0A4Q9HG63</accession>
<evidence type="ECO:0000313" key="7">
    <source>
        <dbReference type="Proteomes" id="UP000291819"/>
    </source>
</evidence>
<evidence type="ECO:0000313" key="6">
    <source>
        <dbReference type="EMBL" id="TBO43332.1"/>
    </source>
</evidence>
<comment type="caution">
    <text evidence="6">The sequence shown here is derived from an EMBL/GenBank/DDBJ whole genome shotgun (WGS) entry which is preliminary data.</text>
</comment>
<evidence type="ECO:0000256" key="3">
    <source>
        <dbReference type="ARBA" id="ARBA00022824"/>
    </source>
</evidence>
<dbReference type="InterPro" id="IPR013969">
    <property type="entry name" value="Oligosacch_biosynth_Alg14"/>
</dbReference>
<dbReference type="PANTHER" id="PTHR12154">
    <property type="entry name" value="GLYCOSYL TRANSFERASE-RELATED"/>
    <property type="match status" value="1"/>
</dbReference>
<dbReference type="GO" id="GO:0004577">
    <property type="term" value="F:N-acetylglucosaminyldiphosphodolichol N-acetylglucosaminyltransferase activity"/>
    <property type="evidence" value="ECO:0007669"/>
    <property type="project" value="TreeGrafter"/>
</dbReference>
<comment type="subcellular location">
    <subcellularLocation>
        <location evidence="1">Endoplasmic reticulum membrane</location>
        <topology evidence="1">Single-pass membrane protein</topology>
    </subcellularLocation>
</comment>
<dbReference type="SUPFAM" id="SSF53756">
    <property type="entry name" value="UDP-Glycosyltransferase/glycogen phosphorylase"/>
    <property type="match status" value="1"/>
</dbReference>
<dbReference type="Proteomes" id="UP000291819">
    <property type="component" value="Unassembled WGS sequence"/>
</dbReference>
<keyword evidence="2" id="KW-0812">Transmembrane</keyword>
<evidence type="ECO:0000256" key="1">
    <source>
        <dbReference type="ARBA" id="ARBA00004389"/>
    </source>
</evidence>
<dbReference type="OrthoDB" id="555447at2"/>
<dbReference type="RefSeq" id="WP_131029576.1">
    <property type="nucleotide sequence ID" value="NZ_SIXF01000005.1"/>
</dbReference>
<keyword evidence="4" id="KW-1133">Transmembrane helix</keyword>
<dbReference type="Pfam" id="PF08660">
    <property type="entry name" value="Alg14"/>
    <property type="match status" value="1"/>
</dbReference>
<dbReference type="EMBL" id="SIXF01000005">
    <property type="protein sequence ID" value="TBO43332.1"/>
    <property type="molecule type" value="Genomic_DNA"/>
</dbReference>
<keyword evidence="3" id="KW-0256">Endoplasmic reticulum</keyword>
<sequence>MGNKVKLLAVASIGGHWIQLLRIINPNNAEVSVTYLSTHPKCEGMVEGQKFYTISDFSRWNFYKLIPAFFRALKIIQKERPNIVISTGAAPGLVVLLAAKFLGKKTIWVDSIANVQHLSLSGNIASKFVNQTFTQWESLKTAKILYAGNVLEQ</sequence>
<dbReference type="PANTHER" id="PTHR12154:SF4">
    <property type="entry name" value="UDP-N-ACETYLGLUCOSAMINE TRANSFERASE SUBUNIT ALG14 HOMOLOG"/>
    <property type="match status" value="1"/>
</dbReference>
<dbReference type="Gene3D" id="3.40.50.2000">
    <property type="entry name" value="Glycogen Phosphorylase B"/>
    <property type="match status" value="1"/>
</dbReference>
<proteinExistence type="predicted"/>
<evidence type="ECO:0000256" key="5">
    <source>
        <dbReference type="ARBA" id="ARBA00023136"/>
    </source>
</evidence>
<keyword evidence="7" id="KW-1185">Reference proteome</keyword>
<dbReference type="AlphaFoldDB" id="A0A4Q9HG63"/>
<organism evidence="6 7">
    <name type="scientific">Pedobacter kyonggii</name>
    <dbReference type="NCBI Taxonomy" id="1926871"/>
    <lineage>
        <taxon>Bacteria</taxon>
        <taxon>Pseudomonadati</taxon>
        <taxon>Bacteroidota</taxon>
        <taxon>Sphingobacteriia</taxon>
        <taxon>Sphingobacteriales</taxon>
        <taxon>Sphingobacteriaceae</taxon>
        <taxon>Pedobacter</taxon>
    </lineage>
</organism>
<evidence type="ECO:0000256" key="2">
    <source>
        <dbReference type="ARBA" id="ARBA00022692"/>
    </source>
</evidence>
<protein>
    <submittedName>
        <fullName evidence="6">Oligosaccharide biosynthesis protein Alg14</fullName>
    </submittedName>
</protein>
<name>A0A4Q9HG63_9SPHI</name>
<keyword evidence="5" id="KW-0472">Membrane</keyword>
<evidence type="ECO:0000256" key="4">
    <source>
        <dbReference type="ARBA" id="ARBA00022989"/>
    </source>
</evidence>